<evidence type="ECO:0000313" key="12">
    <source>
        <dbReference type="EMBL" id="KAF2645523.1"/>
    </source>
</evidence>
<evidence type="ECO:0000256" key="6">
    <source>
        <dbReference type="ARBA" id="ARBA00023157"/>
    </source>
</evidence>
<feature type="chain" id="PRO_5025715252" description="1,3-beta-glucanosyltransferase" evidence="9">
    <location>
        <begin position="23"/>
        <end position="553"/>
    </location>
</feature>
<keyword evidence="10" id="KW-1133">Transmembrane helix</keyword>
<keyword evidence="10" id="KW-0812">Transmembrane</keyword>
<dbReference type="GO" id="GO:0005886">
    <property type="term" value="C:plasma membrane"/>
    <property type="evidence" value="ECO:0007669"/>
    <property type="project" value="UniProtKB-SubCell"/>
</dbReference>
<keyword evidence="7" id="KW-0325">Glycoprotein</keyword>
<feature type="domain" description="X8" evidence="11">
    <location>
        <begin position="396"/>
        <end position="484"/>
    </location>
</feature>
<feature type="signal peptide" evidence="9">
    <location>
        <begin position="1"/>
        <end position="22"/>
    </location>
</feature>
<evidence type="ECO:0000256" key="1">
    <source>
        <dbReference type="ARBA" id="ARBA00004609"/>
    </source>
</evidence>
<dbReference type="SUPFAM" id="SSF51445">
    <property type="entry name" value="(Trans)glycosidases"/>
    <property type="match status" value="1"/>
</dbReference>
<dbReference type="EMBL" id="MU006777">
    <property type="protein sequence ID" value="KAF2645523.1"/>
    <property type="molecule type" value="Genomic_DNA"/>
</dbReference>
<name>A0A6A6SFR4_9PLEO</name>
<evidence type="ECO:0000256" key="2">
    <source>
        <dbReference type="ARBA" id="ARBA00007528"/>
    </source>
</evidence>
<dbReference type="Pfam" id="PF07983">
    <property type="entry name" value="X8"/>
    <property type="match status" value="1"/>
</dbReference>
<evidence type="ECO:0000313" key="13">
    <source>
        <dbReference type="Proteomes" id="UP000799753"/>
    </source>
</evidence>
<dbReference type="GO" id="GO:0042124">
    <property type="term" value="F:1,3-beta-glucanosyltransferase activity"/>
    <property type="evidence" value="ECO:0007669"/>
    <property type="project" value="TreeGrafter"/>
</dbReference>
<evidence type="ECO:0000256" key="10">
    <source>
        <dbReference type="SAM" id="Phobius"/>
    </source>
</evidence>
<dbReference type="SMART" id="SM00768">
    <property type="entry name" value="X8"/>
    <property type="match status" value="1"/>
</dbReference>
<reference evidence="12" key="1">
    <citation type="journal article" date="2020" name="Stud. Mycol.">
        <title>101 Dothideomycetes genomes: a test case for predicting lifestyles and emergence of pathogens.</title>
        <authorList>
            <person name="Haridas S."/>
            <person name="Albert R."/>
            <person name="Binder M."/>
            <person name="Bloem J."/>
            <person name="Labutti K."/>
            <person name="Salamov A."/>
            <person name="Andreopoulos B."/>
            <person name="Baker S."/>
            <person name="Barry K."/>
            <person name="Bills G."/>
            <person name="Bluhm B."/>
            <person name="Cannon C."/>
            <person name="Castanera R."/>
            <person name="Culley D."/>
            <person name="Daum C."/>
            <person name="Ezra D."/>
            <person name="Gonzalez J."/>
            <person name="Henrissat B."/>
            <person name="Kuo A."/>
            <person name="Liang C."/>
            <person name="Lipzen A."/>
            <person name="Lutzoni F."/>
            <person name="Magnuson J."/>
            <person name="Mondo S."/>
            <person name="Nolan M."/>
            <person name="Ohm R."/>
            <person name="Pangilinan J."/>
            <person name="Park H.-J."/>
            <person name="Ramirez L."/>
            <person name="Alfaro M."/>
            <person name="Sun H."/>
            <person name="Tritt A."/>
            <person name="Yoshinaga Y."/>
            <person name="Zwiers L.-H."/>
            <person name="Turgeon B."/>
            <person name="Goodwin S."/>
            <person name="Spatafora J."/>
            <person name="Crous P."/>
            <person name="Grigoriev I."/>
        </authorList>
    </citation>
    <scope>NUCLEOTIDE SEQUENCE</scope>
    <source>
        <strain evidence="12">CBS 473.64</strain>
    </source>
</reference>
<protein>
    <recommendedName>
        <fullName evidence="9">1,3-beta-glucanosyltransferase</fullName>
        <ecNumber evidence="9">2.4.1.-</ecNumber>
    </recommendedName>
</protein>
<feature type="transmembrane region" description="Helical" evidence="10">
    <location>
        <begin position="531"/>
        <end position="552"/>
    </location>
</feature>
<evidence type="ECO:0000256" key="3">
    <source>
        <dbReference type="ARBA" id="ARBA00022622"/>
    </source>
</evidence>
<dbReference type="Gene3D" id="1.20.58.1040">
    <property type="match status" value="1"/>
</dbReference>
<keyword evidence="6" id="KW-1015">Disulfide bond</keyword>
<evidence type="ECO:0000256" key="9">
    <source>
        <dbReference type="RuleBase" id="RU361209"/>
    </source>
</evidence>
<proteinExistence type="inferred from homology"/>
<dbReference type="EC" id="2.4.1.-" evidence="9"/>
<evidence type="ECO:0000259" key="11">
    <source>
        <dbReference type="SMART" id="SM00768"/>
    </source>
</evidence>
<accession>A0A6A6SFR4</accession>
<keyword evidence="3 9" id="KW-0336">GPI-anchor</keyword>
<keyword evidence="9" id="KW-0808">Transferase</keyword>
<dbReference type="Pfam" id="PF03198">
    <property type="entry name" value="Glyco_hydro_72"/>
    <property type="match status" value="1"/>
</dbReference>
<comment type="function">
    <text evidence="9">Splits internally a 1,3-beta-glucan molecule and transfers the newly generated reducing end (the donor) to the non-reducing end of another 1,3-beta-glucan molecule (the acceptor) forming a 1,3-beta linkage, resulting in the elongation of 1,3-beta-glucan chains in the cell wall.</text>
</comment>
<evidence type="ECO:0000256" key="4">
    <source>
        <dbReference type="ARBA" id="ARBA00022729"/>
    </source>
</evidence>
<dbReference type="InterPro" id="IPR012946">
    <property type="entry name" value="X8"/>
</dbReference>
<dbReference type="PANTHER" id="PTHR31468:SF2">
    <property type="entry name" value="1,3-BETA-GLUCANOSYLTRANSFERASE GAS1"/>
    <property type="match status" value="1"/>
</dbReference>
<keyword evidence="8 9" id="KW-0449">Lipoprotein</keyword>
<keyword evidence="5 9" id="KW-0472">Membrane</keyword>
<evidence type="ECO:0000256" key="5">
    <source>
        <dbReference type="ARBA" id="ARBA00023136"/>
    </source>
</evidence>
<dbReference type="PANTHER" id="PTHR31468">
    <property type="entry name" value="1,3-BETA-GLUCANOSYLTRANSFERASE GAS1"/>
    <property type="match status" value="1"/>
</dbReference>
<comment type="similarity">
    <text evidence="2 9">Belongs to the glycosyl hydrolase 72 family.</text>
</comment>
<evidence type="ECO:0000256" key="7">
    <source>
        <dbReference type="ARBA" id="ARBA00023180"/>
    </source>
</evidence>
<gene>
    <name evidence="12" type="ORF">P280DRAFT_417348</name>
</gene>
<dbReference type="InterPro" id="IPR017853">
    <property type="entry name" value="GH"/>
</dbReference>
<dbReference type="OrthoDB" id="421038at2759"/>
<dbReference type="GO" id="GO:0098552">
    <property type="term" value="C:side of membrane"/>
    <property type="evidence" value="ECO:0007669"/>
    <property type="project" value="UniProtKB-KW"/>
</dbReference>
<comment type="subcellular location">
    <subcellularLocation>
        <location evidence="1 9">Cell membrane</location>
        <topology evidence="1 9">Lipid-anchor</topology>
        <topology evidence="1 9">GPI-anchor</topology>
    </subcellularLocation>
</comment>
<keyword evidence="4 9" id="KW-0732">Signal</keyword>
<sequence>MKSFWTVTAGLTAFLGARGAWAQSYNSIPEIEVYGQHFFYTNNGSQFYLRGVAYQQNYSPNGSTSSNTEYTDPLADGNGCKRDIPYLKQIYTNVIRVYAIDPTANHDDCMTQLASADIYVIADLGEPGTSIQSDDPNWDVTLYRRYTGVIDSLAKYKNVIGFFAGNENVSSNNQTAAAAFVKAAVRDTKGYIQSQGYRTTLGVGYATADVPSRDDLAYYFACEPGNTGNSTQIDFWGYNVYSWCGDSTYATSSYGSRLDFFSDYPVPVFFAEYGCITGIDSLGGPTHRPFTEVAVLYGNMTDVFSGGIVYEWFMGANNYGLVSLTNNDASVSPYPDFTSLQSQLASVSPSSTPRSAYTPTTSAPSCPSVSGTWAAHASPLPPSVNPQLCACMAAELQCNIKSTDETAYGSVFNFICGKNSDYCAGIEHNATTGKYGGLSGCDPKDQLAWVANQYYLANGKSSSACDFSGVATVQSASTSSGCSSLLQALGSLGTGTVASPTGKGTAAVGTGSSSSKKAAASSLYGPSFVGYGWTIGVVYVGIAALSMAGMIML</sequence>
<dbReference type="FunFam" id="3.20.20.80:FF:000038">
    <property type="entry name" value="1,3-beta-glucanosyltransferase"/>
    <property type="match status" value="1"/>
</dbReference>
<dbReference type="InterPro" id="IPR004886">
    <property type="entry name" value="Glucanosyltransferase"/>
</dbReference>
<dbReference type="Proteomes" id="UP000799753">
    <property type="component" value="Unassembled WGS sequence"/>
</dbReference>
<evidence type="ECO:0000256" key="8">
    <source>
        <dbReference type="ARBA" id="ARBA00023288"/>
    </source>
</evidence>
<dbReference type="Gene3D" id="3.20.20.80">
    <property type="entry name" value="Glycosidases"/>
    <property type="match status" value="1"/>
</dbReference>
<keyword evidence="13" id="KW-1185">Reference proteome</keyword>
<dbReference type="GO" id="GO:0071970">
    <property type="term" value="P:fungal-type cell wall (1-&gt;3)-beta-D-glucan biosynthetic process"/>
    <property type="evidence" value="ECO:0007669"/>
    <property type="project" value="TreeGrafter"/>
</dbReference>
<dbReference type="GO" id="GO:0031505">
    <property type="term" value="P:fungal-type cell wall organization"/>
    <property type="evidence" value="ECO:0007669"/>
    <property type="project" value="TreeGrafter"/>
</dbReference>
<organism evidence="12 13">
    <name type="scientific">Massarina eburnea CBS 473.64</name>
    <dbReference type="NCBI Taxonomy" id="1395130"/>
    <lineage>
        <taxon>Eukaryota</taxon>
        <taxon>Fungi</taxon>
        <taxon>Dikarya</taxon>
        <taxon>Ascomycota</taxon>
        <taxon>Pezizomycotina</taxon>
        <taxon>Dothideomycetes</taxon>
        <taxon>Pleosporomycetidae</taxon>
        <taxon>Pleosporales</taxon>
        <taxon>Massarineae</taxon>
        <taxon>Massarinaceae</taxon>
        <taxon>Massarina</taxon>
    </lineage>
</organism>
<dbReference type="AlphaFoldDB" id="A0A6A6SFR4"/>